<dbReference type="EC" id="2.7.7.-" evidence="8"/>
<comment type="catalytic activity">
    <reaction evidence="8">
        <text>L-tyrosyl-[protein] + ATP = O-(5'-adenylyl)-L-tyrosyl-[protein] + diphosphate</text>
        <dbReference type="Rhea" id="RHEA:54288"/>
        <dbReference type="Rhea" id="RHEA-COMP:10136"/>
        <dbReference type="Rhea" id="RHEA-COMP:13846"/>
        <dbReference type="ChEBI" id="CHEBI:30616"/>
        <dbReference type="ChEBI" id="CHEBI:33019"/>
        <dbReference type="ChEBI" id="CHEBI:46858"/>
        <dbReference type="ChEBI" id="CHEBI:83624"/>
        <dbReference type="EC" id="2.7.7.108"/>
    </reaction>
</comment>
<comment type="catalytic activity">
    <reaction evidence="8">
        <text>L-seryl-[protein] + ATP = 3-O-(5'-adenylyl)-L-seryl-[protein] + diphosphate</text>
        <dbReference type="Rhea" id="RHEA:58120"/>
        <dbReference type="Rhea" id="RHEA-COMP:9863"/>
        <dbReference type="Rhea" id="RHEA-COMP:15073"/>
        <dbReference type="ChEBI" id="CHEBI:29999"/>
        <dbReference type="ChEBI" id="CHEBI:30616"/>
        <dbReference type="ChEBI" id="CHEBI:33019"/>
        <dbReference type="ChEBI" id="CHEBI:142516"/>
        <dbReference type="EC" id="2.7.7.108"/>
    </reaction>
</comment>
<comment type="function">
    <text evidence="8">Nucleotidyltransferase involved in the post-translational modification of proteins. It can catalyze the addition of adenosine monophosphate (AMP) or uridine monophosphate (UMP) to a protein, resulting in modifications known as AMPylation and UMPylation.</text>
</comment>
<comment type="catalytic activity">
    <reaction evidence="8">
        <text>L-tyrosyl-[protein] + UTP = O-(5'-uridylyl)-L-tyrosyl-[protein] + diphosphate</text>
        <dbReference type="Rhea" id="RHEA:83887"/>
        <dbReference type="Rhea" id="RHEA-COMP:10136"/>
        <dbReference type="Rhea" id="RHEA-COMP:20238"/>
        <dbReference type="ChEBI" id="CHEBI:33019"/>
        <dbReference type="ChEBI" id="CHEBI:46398"/>
        <dbReference type="ChEBI" id="CHEBI:46858"/>
        <dbReference type="ChEBI" id="CHEBI:90602"/>
    </reaction>
</comment>
<evidence type="ECO:0000256" key="7">
    <source>
        <dbReference type="ARBA" id="ARBA00022842"/>
    </source>
</evidence>
<dbReference type="GO" id="GO:0005524">
    <property type="term" value="F:ATP binding"/>
    <property type="evidence" value="ECO:0007669"/>
    <property type="project" value="UniProtKB-UniRule"/>
</dbReference>
<feature type="binding site" evidence="8">
    <location>
        <position position="113"/>
    </location>
    <ligand>
        <name>ATP</name>
        <dbReference type="ChEBI" id="CHEBI:30616"/>
    </ligand>
</feature>
<name>A0A9E5T4A2_9GAMM</name>
<dbReference type="Pfam" id="PF02696">
    <property type="entry name" value="SelO"/>
    <property type="match status" value="1"/>
</dbReference>
<comment type="cofactor">
    <cofactor evidence="8">
        <name>Mg(2+)</name>
        <dbReference type="ChEBI" id="CHEBI:18420"/>
    </cofactor>
    <cofactor evidence="8">
        <name>Mn(2+)</name>
        <dbReference type="ChEBI" id="CHEBI:29035"/>
    </cofactor>
</comment>
<keyword evidence="5 8" id="KW-0547">Nucleotide-binding</keyword>
<evidence type="ECO:0000256" key="3">
    <source>
        <dbReference type="ARBA" id="ARBA00022695"/>
    </source>
</evidence>
<dbReference type="PANTHER" id="PTHR32057">
    <property type="entry name" value="PROTEIN ADENYLYLTRANSFERASE SELO, MITOCHONDRIAL"/>
    <property type="match status" value="1"/>
</dbReference>
<feature type="binding site" evidence="8">
    <location>
        <position position="262"/>
    </location>
    <ligand>
        <name>ATP</name>
        <dbReference type="ChEBI" id="CHEBI:30616"/>
    </ligand>
</feature>
<reference evidence="9" key="1">
    <citation type="submission" date="2020-03" db="EMBL/GenBank/DDBJ databases">
        <authorList>
            <person name="Guo F."/>
        </authorList>
    </citation>
    <scope>NUCLEOTIDE SEQUENCE</scope>
    <source>
        <strain evidence="9">JCM 30134</strain>
    </source>
</reference>
<dbReference type="PANTHER" id="PTHR32057:SF14">
    <property type="entry name" value="PROTEIN ADENYLYLTRANSFERASE SELO, MITOCHONDRIAL"/>
    <property type="match status" value="1"/>
</dbReference>
<keyword evidence="10" id="KW-1185">Reference proteome</keyword>
<comment type="catalytic activity">
    <reaction evidence="8">
        <text>L-threonyl-[protein] + ATP = 3-O-(5'-adenylyl)-L-threonyl-[protein] + diphosphate</text>
        <dbReference type="Rhea" id="RHEA:54292"/>
        <dbReference type="Rhea" id="RHEA-COMP:11060"/>
        <dbReference type="Rhea" id="RHEA-COMP:13847"/>
        <dbReference type="ChEBI" id="CHEBI:30013"/>
        <dbReference type="ChEBI" id="CHEBI:30616"/>
        <dbReference type="ChEBI" id="CHEBI:33019"/>
        <dbReference type="ChEBI" id="CHEBI:138113"/>
        <dbReference type="EC" id="2.7.7.108"/>
    </reaction>
</comment>
<dbReference type="NCBIfam" id="NF000658">
    <property type="entry name" value="PRK00029.1"/>
    <property type="match status" value="1"/>
</dbReference>
<dbReference type="Proteomes" id="UP000787472">
    <property type="component" value="Unassembled WGS sequence"/>
</dbReference>
<keyword evidence="4 8" id="KW-0479">Metal-binding</keyword>
<dbReference type="InterPro" id="IPR003846">
    <property type="entry name" value="SelO"/>
</dbReference>
<dbReference type="GO" id="GO:0000287">
    <property type="term" value="F:magnesium ion binding"/>
    <property type="evidence" value="ECO:0007669"/>
    <property type="project" value="UniProtKB-UniRule"/>
</dbReference>
<feature type="binding site" evidence="8">
    <location>
        <position position="183"/>
    </location>
    <ligand>
        <name>ATP</name>
        <dbReference type="ChEBI" id="CHEBI:30616"/>
    </ligand>
</feature>
<feature type="binding site" evidence="8">
    <location>
        <position position="176"/>
    </location>
    <ligand>
        <name>ATP</name>
        <dbReference type="ChEBI" id="CHEBI:30616"/>
    </ligand>
</feature>
<comment type="catalytic activity">
    <reaction evidence="8">
        <text>L-histidyl-[protein] + UTP = N(tele)-(5'-uridylyl)-L-histidyl-[protein] + diphosphate</text>
        <dbReference type="Rhea" id="RHEA:83891"/>
        <dbReference type="Rhea" id="RHEA-COMP:9745"/>
        <dbReference type="Rhea" id="RHEA-COMP:20239"/>
        <dbReference type="ChEBI" id="CHEBI:29979"/>
        <dbReference type="ChEBI" id="CHEBI:33019"/>
        <dbReference type="ChEBI" id="CHEBI:46398"/>
        <dbReference type="ChEBI" id="CHEBI:233474"/>
    </reaction>
</comment>
<keyword evidence="2 8" id="KW-0808">Transferase</keyword>
<feature type="binding site" evidence="8">
    <location>
        <position position="93"/>
    </location>
    <ligand>
        <name>ATP</name>
        <dbReference type="ChEBI" id="CHEBI:30616"/>
    </ligand>
</feature>
<keyword evidence="3 8" id="KW-0548">Nucleotidyltransferase</keyword>
<gene>
    <name evidence="8" type="primary">ydiU</name>
    <name evidence="8" type="synonym">selO</name>
    <name evidence="9" type="ORF">G8770_19910</name>
</gene>
<sequence length="501" mass="55377">MNPAVKIPFDNTYLNVADALFSKQLPTAVEHPGLIRINEALAELLFIDPEQLRGAEGVAVLAGNAIPAGAEPIATVYAGHQFGNWNPQLGDGRAILLGEVVAKDGYRYDLQLKGAGQTPYSRMGDGRSPLGPVLREYIVSEAMAVLGVPTTRSLAAVTTGEKVARDQFLPGAILTRVARSHIRVGTFQYFSARQDLDSLTRLADHVISRHYPEAGQAANPYVSLLSQVVEAQAKLIAQWQSIGFIHGVMNTDNMLVSGETVDYGPCAFMENYDPETVFSSIDHAGRYAYSNQPPIAHWNLAWLAQSLLPLVDSDETKAIQLVQEALDNFKEQFLYHYNQRMCAKIGVAQVSEEANELVAELLAIMAKHQVDFTLGFRVLAEWLFWDRTEQGKSAIDAASLYTLPDEMQGWVRRWHELLALTQRTAEDIAAIARGMHACNPVFIPRNHQIEFAIQAGNAGDLEPFHRLVEVLSTPFEFDAQKLDYAMPATPDQRVLRTFCGT</sequence>
<proteinExistence type="inferred from homology"/>
<feature type="binding site" evidence="8">
    <location>
        <position position="262"/>
    </location>
    <ligand>
        <name>Mg(2+)</name>
        <dbReference type="ChEBI" id="CHEBI:18420"/>
    </ligand>
</feature>
<comment type="catalytic activity">
    <reaction evidence="8">
        <text>L-seryl-[protein] + UTP = O-(5'-uridylyl)-L-seryl-[protein] + diphosphate</text>
        <dbReference type="Rhea" id="RHEA:64604"/>
        <dbReference type="Rhea" id="RHEA-COMP:9863"/>
        <dbReference type="Rhea" id="RHEA-COMP:16635"/>
        <dbReference type="ChEBI" id="CHEBI:29999"/>
        <dbReference type="ChEBI" id="CHEBI:33019"/>
        <dbReference type="ChEBI" id="CHEBI:46398"/>
        <dbReference type="ChEBI" id="CHEBI:156051"/>
    </reaction>
</comment>
<comment type="similarity">
    <text evidence="1 8">Belongs to the SELO family.</text>
</comment>
<comment type="caution">
    <text evidence="9">The sequence shown here is derived from an EMBL/GenBank/DDBJ whole genome shotgun (WGS) entry which is preliminary data.</text>
</comment>
<feature type="active site" description="Proton acceptor" evidence="8">
    <location>
        <position position="252"/>
    </location>
</feature>
<feature type="binding site" evidence="8">
    <location>
        <position position="125"/>
    </location>
    <ligand>
        <name>ATP</name>
        <dbReference type="ChEBI" id="CHEBI:30616"/>
    </ligand>
</feature>
<evidence type="ECO:0000256" key="8">
    <source>
        <dbReference type="HAMAP-Rule" id="MF_00692"/>
    </source>
</evidence>
<dbReference type="GO" id="GO:0070733">
    <property type="term" value="F:AMPylase activity"/>
    <property type="evidence" value="ECO:0007669"/>
    <property type="project" value="UniProtKB-EC"/>
</dbReference>
<feature type="binding site" evidence="8">
    <location>
        <position position="92"/>
    </location>
    <ligand>
        <name>ATP</name>
        <dbReference type="ChEBI" id="CHEBI:30616"/>
    </ligand>
</feature>
<dbReference type="EMBL" id="JAAONZ010000020">
    <property type="protein sequence ID" value="NHO67817.1"/>
    <property type="molecule type" value="Genomic_DNA"/>
</dbReference>
<protein>
    <recommendedName>
        <fullName evidence="8">Protein nucleotidyltransferase YdiU</fullName>
        <ecNumber evidence="8">2.7.7.-</ecNumber>
    </recommendedName>
    <alternativeName>
        <fullName evidence="8">Protein adenylyltransferase YdiU</fullName>
        <ecNumber evidence="8">2.7.7.108</ecNumber>
    </alternativeName>
    <alternativeName>
        <fullName evidence="8">Protein uridylyltransferase YdiU</fullName>
        <ecNumber evidence="8">2.7.7.-</ecNumber>
    </alternativeName>
</protein>
<evidence type="ECO:0000256" key="6">
    <source>
        <dbReference type="ARBA" id="ARBA00022840"/>
    </source>
</evidence>
<keyword evidence="8" id="KW-0464">Manganese</keyword>
<evidence type="ECO:0000256" key="2">
    <source>
        <dbReference type="ARBA" id="ARBA00022679"/>
    </source>
</evidence>
<evidence type="ECO:0000313" key="9">
    <source>
        <dbReference type="EMBL" id="NHO67817.1"/>
    </source>
</evidence>
<feature type="binding site" evidence="8">
    <location>
        <position position="126"/>
    </location>
    <ligand>
        <name>ATP</name>
        <dbReference type="ChEBI" id="CHEBI:30616"/>
    </ligand>
</feature>
<evidence type="ECO:0000256" key="5">
    <source>
        <dbReference type="ARBA" id="ARBA00022741"/>
    </source>
</evidence>
<keyword evidence="6 8" id="KW-0067">ATP-binding</keyword>
<keyword evidence="7 8" id="KW-0460">Magnesium</keyword>
<feature type="binding site" evidence="8">
    <location>
        <position position="90"/>
    </location>
    <ligand>
        <name>ATP</name>
        <dbReference type="ChEBI" id="CHEBI:30616"/>
    </ligand>
</feature>
<accession>A0A9E5T4A2</accession>
<dbReference type="AlphaFoldDB" id="A0A9E5T4A2"/>
<dbReference type="GO" id="GO:0030145">
    <property type="term" value="F:manganese ion binding"/>
    <property type="evidence" value="ECO:0007669"/>
    <property type="project" value="UniProtKB-UniRule"/>
</dbReference>
<organism evidence="9 10">
    <name type="scientific">Pseudomaricurvus hydrocarbonicus</name>
    <dbReference type="NCBI Taxonomy" id="1470433"/>
    <lineage>
        <taxon>Bacteria</taxon>
        <taxon>Pseudomonadati</taxon>
        <taxon>Pseudomonadota</taxon>
        <taxon>Gammaproteobacteria</taxon>
        <taxon>Cellvibrionales</taxon>
        <taxon>Cellvibrionaceae</taxon>
        <taxon>Pseudomaricurvus</taxon>
    </lineage>
</organism>
<evidence type="ECO:0000256" key="4">
    <source>
        <dbReference type="ARBA" id="ARBA00022723"/>
    </source>
</evidence>
<dbReference type="EC" id="2.7.7.108" evidence="8"/>
<evidence type="ECO:0000256" key="1">
    <source>
        <dbReference type="ARBA" id="ARBA00009747"/>
    </source>
</evidence>
<feature type="binding site" evidence="8">
    <location>
        <position position="253"/>
    </location>
    <ligand>
        <name>Mg(2+)</name>
        <dbReference type="ChEBI" id="CHEBI:18420"/>
    </ligand>
</feature>
<evidence type="ECO:0000313" key="10">
    <source>
        <dbReference type="Proteomes" id="UP000787472"/>
    </source>
</evidence>
<dbReference type="HAMAP" id="MF_00692">
    <property type="entry name" value="SelO"/>
    <property type="match status" value="1"/>
</dbReference>